<organism evidence="1 2">
    <name type="scientific">Hyphobacterium vulgare</name>
    <dbReference type="NCBI Taxonomy" id="1736751"/>
    <lineage>
        <taxon>Bacteria</taxon>
        <taxon>Pseudomonadati</taxon>
        <taxon>Pseudomonadota</taxon>
        <taxon>Alphaproteobacteria</taxon>
        <taxon>Maricaulales</taxon>
        <taxon>Maricaulaceae</taxon>
        <taxon>Hyphobacterium</taxon>
    </lineage>
</organism>
<keyword evidence="2" id="KW-1185">Reference proteome</keyword>
<dbReference type="RefSeq" id="WP_343164632.1">
    <property type="nucleotide sequence ID" value="NZ_JBHRSV010000016.1"/>
</dbReference>
<proteinExistence type="predicted"/>
<name>A0ABV6ZXU8_9PROT</name>
<dbReference type="Pfam" id="PF12686">
    <property type="entry name" value="DUF3800"/>
    <property type="match status" value="1"/>
</dbReference>
<dbReference type="InterPro" id="IPR024524">
    <property type="entry name" value="DUF3800"/>
</dbReference>
<protein>
    <submittedName>
        <fullName evidence="1">DUF3800 domain-containing protein</fullName>
    </submittedName>
</protein>
<dbReference type="EMBL" id="JBHRSV010000016">
    <property type="protein sequence ID" value="MFC2926173.1"/>
    <property type="molecule type" value="Genomic_DNA"/>
</dbReference>
<evidence type="ECO:0000313" key="1">
    <source>
        <dbReference type="EMBL" id="MFC2926173.1"/>
    </source>
</evidence>
<dbReference type="Proteomes" id="UP001595379">
    <property type="component" value="Unassembled WGS sequence"/>
</dbReference>
<gene>
    <name evidence="1" type="ORF">ACFOOR_08645</name>
</gene>
<reference evidence="2" key="1">
    <citation type="journal article" date="2019" name="Int. J. Syst. Evol. Microbiol.">
        <title>The Global Catalogue of Microorganisms (GCM) 10K type strain sequencing project: providing services to taxonomists for standard genome sequencing and annotation.</title>
        <authorList>
            <consortium name="The Broad Institute Genomics Platform"/>
            <consortium name="The Broad Institute Genome Sequencing Center for Infectious Disease"/>
            <person name="Wu L."/>
            <person name="Ma J."/>
        </authorList>
    </citation>
    <scope>NUCLEOTIDE SEQUENCE [LARGE SCALE GENOMIC DNA]</scope>
    <source>
        <strain evidence="2">KCTC 52487</strain>
    </source>
</reference>
<accession>A0ABV6ZXU8</accession>
<sequence length="255" mass="28559">MYVDESGDAGREPGSTPVFVLAGLITPANRWNETEKRLIDMRRDLGAQYGLKPNDELRGSAILRSGPGNHARRVALIQSTLERLGKMPHMKILLTVVRKAKLPPETDVFRAGWSAHLGRFDGYLNTLNRGRAPETGIPGFIVSDDTHGGQLDKLVRGLRRERPVRITKGWWLWRKSEIENRPLKYVIEQPQRRDSKSSLLIQAADLCAYAVYQREKPHGAVLEQKANESFLKALGPNIDRIGGTDSDGVFVIENS</sequence>
<evidence type="ECO:0000313" key="2">
    <source>
        <dbReference type="Proteomes" id="UP001595379"/>
    </source>
</evidence>
<comment type="caution">
    <text evidence="1">The sequence shown here is derived from an EMBL/GenBank/DDBJ whole genome shotgun (WGS) entry which is preliminary data.</text>
</comment>